<proteinExistence type="predicted"/>
<dbReference type="Proteomes" id="UP000037822">
    <property type="component" value="Unassembled WGS sequence"/>
</dbReference>
<dbReference type="Pfam" id="PF02620">
    <property type="entry name" value="YceD"/>
    <property type="match status" value="1"/>
</dbReference>
<comment type="caution">
    <text evidence="2">The sequence shown here is derived from an EMBL/GenBank/DDBJ whole genome shotgun (WGS) entry which is preliminary data.</text>
</comment>
<reference evidence="2 3" key="1">
    <citation type="submission" date="2015-07" db="EMBL/GenBank/DDBJ databases">
        <title>Whole genome sequencing of Bosea vaviloviae isolated from cave pool.</title>
        <authorList>
            <person name="Tan N.E.H."/>
            <person name="Lee Y.P."/>
            <person name="Gan H.M."/>
            <person name="Barton H."/>
            <person name="Savka M.A."/>
        </authorList>
    </citation>
    <scope>NUCLEOTIDE SEQUENCE [LARGE SCALE GENOMIC DNA]</scope>
    <source>
        <strain evidence="2 3">SD260</strain>
    </source>
</reference>
<accession>A0A0N1F460</accession>
<evidence type="ECO:0000313" key="2">
    <source>
        <dbReference type="EMBL" id="KPH80123.1"/>
    </source>
</evidence>
<evidence type="ECO:0000256" key="1">
    <source>
        <dbReference type="SAM" id="MobiDB-lite"/>
    </source>
</evidence>
<organism evidence="2 3">
    <name type="scientific">Bosea vaviloviae</name>
    <dbReference type="NCBI Taxonomy" id="1526658"/>
    <lineage>
        <taxon>Bacteria</taxon>
        <taxon>Pseudomonadati</taxon>
        <taxon>Pseudomonadota</taxon>
        <taxon>Alphaproteobacteria</taxon>
        <taxon>Hyphomicrobiales</taxon>
        <taxon>Boseaceae</taxon>
        <taxon>Bosea</taxon>
    </lineage>
</organism>
<evidence type="ECO:0000313" key="3">
    <source>
        <dbReference type="Proteomes" id="UP000037822"/>
    </source>
</evidence>
<dbReference type="InterPro" id="IPR003772">
    <property type="entry name" value="YceD"/>
</dbReference>
<protein>
    <recommendedName>
        <fullName evidence="4">Phosphodiesterase</fullName>
    </recommendedName>
</protein>
<keyword evidence="3" id="KW-1185">Reference proteome</keyword>
<name>A0A0N1F460_9HYPH</name>
<evidence type="ECO:0008006" key="4">
    <source>
        <dbReference type="Google" id="ProtNLM"/>
    </source>
</evidence>
<gene>
    <name evidence="2" type="ORF">AE618_14900</name>
</gene>
<dbReference type="AlphaFoldDB" id="A0A0N1F460"/>
<feature type="region of interest" description="Disordered" evidence="1">
    <location>
        <begin position="157"/>
        <end position="185"/>
    </location>
</feature>
<sequence>MTPDAGSTLPLHRPIRVDEIKLRGSHITVRAEAAELAGIARMLDLPSVESLEGRYVLTRSGERVKLEGEIKATLHQSCIVTLDPFPVSIAVPLKLDFAPDAPENPRRKSDDKDDGKIDIEVRLNEDDPPEPILDGGIDLGAVTLEFLALALDPYPRKPGAAFAEPAPEEPPESPFAALSRLKRGE</sequence>
<dbReference type="EMBL" id="LGSZ01000046">
    <property type="protein sequence ID" value="KPH80123.1"/>
    <property type="molecule type" value="Genomic_DNA"/>
</dbReference>
<dbReference type="PATRIC" id="fig|1526658.3.peg.4212"/>